<feature type="compositionally biased region" description="Basic and acidic residues" evidence="1">
    <location>
        <begin position="352"/>
        <end position="364"/>
    </location>
</feature>
<feature type="compositionally biased region" description="Basic and acidic residues" evidence="1">
    <location>
        <begin position="330"/>
        <end position="339"/>
    </location>
</feature>
<comment type="caution">
    <text evidence="3">The sequence shown here is derived from an EMBL/GenBank/DDBJ whole genome shotgun (WGS) entry which is preliminary data.</text>
</comment>
<keyword evidence="2" id="KW-0812">Transmembrane</keyword>
<gene>
    <name evidence="3" type="ORF">N0F65_004956</name>
</gene>
<keyword evidence="4" id="KW-1185">Reference proteome</keyword>
<feature type="compositionally biased region" description="Basic residues" evidence="1">
    <location>
        <begin position="340"/>
        <end position="351"/>
    </location>
</feature>
<evidence type="ECO:0000313" key="3">
    <source>
        <dbReference type="EMBL" id="DAZ98519.1"/>
    </source>
</evidence>
<dbReference type="AlphaFoldDB" id="A0AAV2Z1B8"/>
<sequence length="545" mass="60890">MVREHCHPYFLLIVWVVLELTDFFVCAAPIWRAYLVERTESVAGGVGRHGSDRPKSRKRAKPSSGIGAVEAMAAQRERSHEHSVERPVAELAPEASMTQRKIRAYWEQLEATERQQVLFIDEPDLVKQLYKLNLSLLCVGLMQRHFKVQAGSGGASGNGAAAATASTSMGVQESNGVAKEKNGAKNKSIAVANDKALDLAGEKSYELLEAMEFMDIGTGILTVKSELIEQSSRLFSLVGDVLWGFLSSVYVLSEKQFYDLFVTESDVINTWEDYQRLIAMLVEQVCPSPTMPLCCSTLILKSYVNYLEKQATDQMEKLLLEVSLEDTAKHTQVTDEAKKSTKPKKKKKPKKKVVERCSTVRDSGDQEEPECEDATSPPSNLPSPKTSARSPVLNPLAPVFEPQGVPAQLFVPTSVSPAPRKRKWDQFVLQLTVDMDLEPSSNCARIDYEDPPEHFSEEDHDLHWQLENIYGSTASVLGWDVIRQCDVPPPGMFWDDETFWRTGPRDVVRCFTSDYGAPAFVSDPSMAPPMNMPMSRYYYTPPPPL</sequence>
<evidence type="ECO:0000313" key="4">
    <source>
        <dbReference type="Proteomes" id="UP001146120"/>
    </source>
</evidence>
<keyword evidence="2" id="KW-1133">Transmembrane helix</keyword>
<proteinExistence type="predicted"/>
<feature type="compositionally biased region" description="Polar residues" evidence="1">
    <location>
        <begin position="376"/>
        <end position="389"/>
    </location>
</feature>
<feature type="region of interest" description="Disordered" evidence="1">
    <location>
        <begin position="44"/>
        <end position="67"/>
    </location>
</feature>
<feature type="transmembrane region" description="Helical" evidence="2">
    <location>
        <begin position="9"/>
        <end position="31"/>
    </location>
</feature>
<name>A0AAV2Z1B8_9STRA</name>
<feature type="non-terminal residue" evidence="3">
    <location>
        <position position="545"/>
    </location>
</feature>
<reference evidence="3" key="1">
    <citation type="submission" date="2022-11" db="EMBL/GenBank/DDBJ databases">
        <authorList>
            <person name="Morgan W.R."/>
            <person name="Tartar A."/>
        </authorList>
    </citation>
    <scope>NUCLEOTIDE SEQUENCE</scope>
    <source>
        <strain evidence="3">ARSEF 373</strain>
    </source>
</reference>
<protein>
    <submittedName>
        <fullName evidence="3">Uncharacterized protein</fullName>
    </submittedName>
</protein>
<evidence type="ECO:0000256" key="2">
    <source>
        <dbReference type="SAM" id="Phobius"/>
    </source>
</evidence>
<dbReference type="Proteomes" id="UP001146120">
    <property type="component" value="Unassembled WGS sequence"/>
</dbReference>
<keyword evidence="2" id="KW-0472">Membrane</keyword>
<accession>A0AAV2Z1B8</accession>
<feature type="region of interest" description="Disordered" evidence="1">
    <location>
        <begin position="330"/>
        <end position="392"/>
    </location>
</feature>
<evidence type="ECO:0000256" key="1">
    <source>
        <dbReference type="SAM" id="MobiDB-lite"/>
    </source>
</evidence>
<organism evidence="3 4">
    <name type="scientific">Lagenidium giganteum</name>
    <dbReference type="NCBI Taxonomy" id="4803"/>
    <lineage>
        <taxon>Eukaryota</taxon>
        <taxon>Sar</taxon>
        <taxon>Stramenopiles</taxon>
        <taxon>Oomycota</taxon>
        <taxon>Peronosporomycetes</taxon>
        <taxon>Pythiales</taxon>
        <taxon>Pythiaceae</taxon>
    </lineage>
</organism>
<reference evidence="3" key="2">
    <citation type="journal article" date="2023" name="Microbiol Resour">
        <title>Decontamination and Annotation of the Draft Genome Sequence of the Oomycete Lagenidium giganteum ARSEF 373.</title>
        <authorList>
            <person name="Morgan W.R."/>
            <person name="Tartar A."/>
        </authorList>
    </citation>
    <scope>NUCLEOTIDE SEQUENCE</scope>
    <source>
        <strain evidence="3">ARSEF 373</strain>
    </source>
</reference>
<dbReference type="EMBL" id="DAKRPA010000105">
    <property type="protein sequence ID" value="DAZ98519.1"/>
    <property type="molecule type" value="Genomic_DNA"/>
</dbReference>